<dbReference type="PANTHER" id="PTHR43537:SF5">
    <property type="entry name" value="UXU OPERON TRANSCRIPTIONAL REGULATOR"/>
    <property type="match status" value="1"/>
</dbReference>
<feature type="domain" description="HTH gntR-type" evidence="4">
    <location>
        <begin position="7"/>
        <end position="79"/>
    </location>
</feature>
<reference evidence="5" key="1">
    <citation type="journal article" date="2018" name="Int. J. Syst. Evol. Microbiol.">
        <title>Jatrophihabitans telluris sp. nov., isolated from sediment soil of lava forest wetlands and the emended description of the genus Jatrophihabitans.</title>
        <authorList>
            <person name="Lee K.C."/>
            <person name="Suh M.K."/>
            <person name="Eom M.K."/>
            <person name="Kim K.K."/>
            <person name="Kim J.S."/>
            <person name="Kim D.S."/>
            <person name="Ko S.H."/>
            <person name="Shin Y.K."/>
            <person name="Lee J.S."/>
        </authorList>
    </citation>
    <scope>NUCLEOTIDE SEQUENCE</scope>
    <source>
        <strain evidence="5">N237</strain>
    </source>
</reference>
<dbReference type="Gene3D" id="1.20.120.530">
    <property type="entry name" value="GntR ligand-binding domain-like"/>
    <property type="match status" value="1"/>
</dbReference>
<keyword evidence="1" id="KW-0805">Transcription regulation</keyword>
<dbReference type="PROSITE" id="PS50949">
    <property type="entry name" value="HTH_GNTR"/>
    <property type="match status" value="1"/>
</dbReference>
<evidence type="ECO:0000313" key="5">
    <source>
        <dbReference type="EMBL" id="UQX89082.1"/>
    </source>
</evidence>
<evidence type="ECO:0000256" key="3">
    <source>
        <dbReference type="ARBA" id="ARBA00023163"/>
    </source>
</evidence>
<dbReference type="Gene3D" id="1.10.10.10">
    <property type="entry name" value="Winged helix-like DNA-binding domain superfamily/Winged helix DNA-binding domain"/>
    <property type="match status" value="1"/>
</dbReference>
<gene>
    <name evidence="5" type="ORF">M6D93_03540</name>
</gene>
<dbReference type="PRINTS" id="PR00035">
    <property type="entry name" value="HTHGNTR"/>
</dbReference>
<proteinExistence type="predicted"/>
<dbReference type="InterPro" id="IPR000524">
    <property type="entry name" value="Tscrpt_reg_HTH_GntR"/>
</dbReference>
<dbReference type="Pfam" id="PF00392">
    <property type="entry name" value="GntR"/>
    <property type="match status" value="1"/>
</dbReference>
<dbReference type="RefSeq" id="WP_249772978.1">
    <property type="nucleotide sequence ID" value="NZ_CP097332.1"/>
</dbReference>
<dbReference type="InterPro" id="IPR008920">
    <property type="entry name" value="TF_FadR/GntR_C"/>
</dbReference>
<dbReference type="EMBL" id="CP097332">
    <property type="protein sequence ID" value="UQX89082.1"/>
    <property type="molecule type" value="Genomic_DNA"/>
</dbReference>
<keyword evidence="6" id="KW-1185">Reference proteome</keyword>
<dbReference type="InterPro" id="IPR036390">
    <property type="entry name" value="WH_DNA-bd_sf"/>
</dbReference>
<dbReference type="Pfam" id="PF07729">
    <property type="entry name" value="FCD"/>
    <property type="match status" value="1"/>
</dbReference>
<dbReference type="SMART" id="SM00345">
    <property type="entry name" value="HTH_GNTR"/>
    <property type="match status" value="1"/>
</dbReference>
<sequence length="239" mass="25242">MTAPGPGRSYQRVIGYVEEQLSDGRLSVGDKLPAERSLAADLGLSRASVREGLRVLEAMGLVRTGTGSGPDAGAVLAADTTTAISVALRLHLASATLPVSDVVASRVVLESWAVSEAARRTAAGRAKPDLSAATELVRAMDEPGIGPEAFYRLDAQFHVALARAAGNEVIAAIMASLRDAIQTYVVAAGTVPDWPRMLRRLRTQHRAVLAAIDAGEPELAARHVVAHINGFYRSTWVSE</sequence>
<protein>
    <submittedName>
        <fullName evidence="5">FCD domain-containing protein</fullName>
    </submittedName>
</protein>
<keyword evidence="3" id="KW-0804">Transcription</keyword>
<dbReference type="Proteomes" id="UP001056336">
    <property type="component" value="Chromosome"/>
</dbReference>
<reference evidence="5" key="2">
    <citation type="submission" date="2022-05" db="EMBL/GenBank/DDBJ databases">
        <authorList>
            <person name="Kim J.-S."/>
            <person name="Lee K."/>
            <person name="Suh M."/>
            <person name="Eom M."/>
            <person name="Kim J.-S."/>
            <person name="Kim D.-S."/>
            <person name="Ko S.-H."/>
            <person name="Shin Y."/>
            <person name="Lee J.-S."/>
        </authorList>
    </citation>
    <scope>NUCLEOTIDE SEQUENCE</scope>
    <source>
        <strain evidence="5">N237</strain>
    </source>
</reference>
<evidence type="ECO:0000313" key="6">
    <source>
        <dbReference type="Proteomes" id="UP001056336"/>
    </source>
</evidence>
<evidence type="ECO:0000259" key="4">
    <source>
        <dbReference type="PROSITE" id="PS50949"/>
    </source>
</evidence>
<evidence type="ECO:0000256" key="1">
    <source>
        <dbReference type="ARBA" id="ARBA00023015"/>
    </source>
</evidence>
<keyword evidence="2" id="KW-0238">DNA-binding</keyword>
<dbReference type="SMART" id="SM00895">
    <property type="entry name" value="FCD"/>
    <property type="match status" value="1"/>
</dbReference>
<name>A0ABY4R1A1_9ACTN</name>
<accession>A0ABY4R1A1</accession>
<dbReference type="SUPFAM" id="SSF46785">
    <property type="entry name" value="Winged helix' DNA-binding domain"/>
    <property type="match status" value="1"/>
</dbReference>
<organism evidence="5 6">
    <name type="scientific">Jatrophihabitans telluris</name>
    <dbReference type="NCBI Taxonomy" id="2038343"/>
    <lineage>
        <taxon>Bacteria</taxon>
        <taxon>Bacillati</taxon>
        <taxon>Actinomycetota</taxon>
        <taxon>Actinomycetes</taxon>
        <taxon>Jatrophihabitantales</taxon>
        <taxon>Jatrophihabitantaceae</taxon>
        <taxon>Jatrophihabitans</taxon>
    </lineage>
</organism>
<dbReference type="InterPro" id="IPR036388">
    <property type="entry name" value="WH-like_DNA-bd_sf"/>
</dbReference>
<dbReference type="InterPro" id="IPR011711">
    <property type="entry name" value="GntR_C"/>
</dbReference>
<dbReference type="SUPFAM" id="SSF48008">
    <property type="entry name" value="GntR ligand-binding domain-like"/>
    <property type="match status" value="1"/>
</dbReference>
<evidence type="ECO:0000256" key="2">
    <source>
        <dbReference type="ARBA" id="ARBA00023125"/>
    </source>
</evidence>
<dbReference type="PANTHER" id="PTHR43537">
    <property type="entry name" value="TRANSCRIPTIONAL REGULATOR, GNTR FAMILY"/>
    <property type="match status" value="1"/>
</dbReference>
<dbReference type="CDD" id="cd07377">
    <property type="entry name" value="WHTH_GntR"/>
    <property type="match status" value="1"/>
</dbReference>